<organism evidence="2">
    <name type="scientific">viral metagenome</name>
    <dbReference type="NCBI Taxonomy" id="1070528"/>
    <lineage>
        <taxon>unclassified sequences</taxon>
        <taxon>metagenomes</taxon>
        <taxon>organismal metagenomes</taxon>
    </lineage>
</organism>
<feature type="transmembrane region" description="Helical" evidence="1">
    <location>
        <begin position="79"/>
        <end position="97"/>
    </location>
</feature>
<feature type="transmembrane region" description="Helical" evidence="1">
    <location>
        <begin position="109"/>
        <end position="132"/>
    </location>
</feature>
<protein>
    <submittedName>
        <fullName evidence="2">Uncharacterized protein</fullName>
    </submittedName>
</protein>
<dbReference type="EMBL" id="MN738863">
    <property type="protein sequence ID" value="QHT28568.1"/>
    <property type="molecule type" value="Genomic_DNA"/>
</dbReference>
<dbReference type="AlphaFoldDB" id="A0A6C0EHW0"/>
<reference evidence="2" key="1">
    <citation type="journal article" date="2020" name="Nature">
        <title>Giant virus diversity and host interactions through global metagenomics.</title>
        <authorList>
            <person name="Schulz F."/>
            <person name="Roux S."/>
            <person name="Paez-Espino D."/>
            <person name="Jungbluth S."/>
            <person name="Walsh D.A."/>
            <person name="Denef V.J."/>
            <person name="McMahon K.D."/>
            <person name="Konstantinidis K.T."/>
            <person name="Eloe-Fadrosh E.A."/>
            <person name="Kyrpides N.C."/>
            <person name="Woyke T."/>
        </authorList>
    </citation>
    <scope>NUCLEOTIDE SEQUENCE</scope>
    <source>
        <strain evidence="2">GVMAG-M-3300001351-8</strain>
    </source>
</reference>
<keyword evidence="1" id="KW-0472">Membrane</keyword>
<keyword evidence="1" id="KW-1133">Transmembrane helix</keyword>
<evidence type="ECO:0000256" key="1">
    <source>
        <dbReference type="SAM" id="Phobius"/>
    </source>
</evidence>
<name>A0A6C0EHW0_9ZZZZ</name>
<sequence>MNTLVLCIIIVILLYIPAIFITNYFILDLFPSTISPILVYCSLLSVFTFVIGSGISIYSSKKNCDRVNALNVIKEGLRHVVYFLIAYALIYYVSVIREPFFTIFGSGKLGYSVVQSFVIVLNSITATIINYFTSIEKSCKLSQPEIDKNLNKLDKYLDTKPVKKNVKKIEIRD</sequence>
<feature type="transmembrane region" description="Helical" evidence="1">
    <location>
        <begin position="37"/>
        <end position="58"/>
    </location>
</feature>
<accession>A0A6C0EHW0</accession>
<proteinExistence type="predicted"/>
<feature type="transmembrane region" description="Helical" evidence="1">
    <location>
        <begin position="5"/>
        <end position="25"/>
    </location>
</feature>
<keyword evidence="1" id="KW-0812">Transmembrane</keyword>
<evidence type="ECO:0000313" key="2">
    <source>
        <dbReference type="EMBL" id="QHT28568.1"/>
    </source>
</evidence>